<dbReference type="PANTHER" id="PTHR43833">
    <property type="entry name" value="POTASSIUM CHANNEL PROTEIN 2-RELATED-RELATED"/>
    <property type="match status" value="1"/>
</dbReference>
<dbReference type="OrthoDB" id="9781411at2"/>
<dbReference type="EMBL" id="PDJC01000001">
    <property type="protein sequence ID" value="PFG16378.1"/>
    <property type="molecule type" value="Genomic_DNA"/>
</dbReference>
<dbReference type="InterPro" id="IPR036291">
    <property type="entry name" value="NAD(P)-bd_dom_sf"/>
</dbReference>
<evidence type="ECO:0000256" key="1">
    <source>
        <dbReference type="ARBA" id="ARBA00004651"/>
    </source>
</evidence>
<keyword evidence="3" id="KW-0633">Potassium transport</keyword>
<evidence type="ECO:0000256" key="6">
    <source>
        <dbReference type="SAM" id="Phobius"/>
    </source>
</evidence>
<dbReference type="SUPFAM" id="SSF116726">
    <property type="entry name" value="TrkA C-terminal domain-like"/>
    <property type="match status" value="1"/>
</dbReference>
<dbReference type="SUPFAM" id="SSF81324">
    <property type="entry name" value="Voltage-gated potassium channels"/>
    <property type="match status" value="1"/>
</dbReference>
<dbReference type="GO" id="GO:0005886">
    <property type="term" value="C:plasma membrane"/>
    <property type="evidence" value="ECO:0007669"/>
    <property type="project" value="UniProtKB-SubCell"/>
</dbReference>
<keyword evidence="5" id="KW-0520">NAD</keyword>
<evidence type="ECO:0000256" key="5">
    <source>
        <dbReference type="ARBA" id="ARBA00023027"/>
    </source>
</evidence>
<evidence type="ECO:0000256" key="2">
    <source>
        <dbReference type="ARBA" id="ARBA00017378"/>
    </source>
</evidence>
<dbReference type="Pfam" id="PF02080">
    <property type="entry name" value="TrkA_C"/>
    <property type="match status" value="1"/>
</dbReference>
<proteinExistence type="predicted"/>
<reference evidence="9 10" key="1">
    <citation type="submission" date="2017-10" db="EMBL/GenBank/DDBJ databases">
        <title>Sequencing the genomes of 1000 actinobacteria strains.</title>
        <authorList>
            <person name="Klenk H.-P."/>
        </authorList>
    </citation>
    <scope>NUCLEOTIDE SEQUENCE [LARGE SCALE GENOMIC DNA]</scope>
    <source>
        <strain evidence="9 10">DSM 15597</strain>
    </source>
</reference>
<dbReference type="Gene3D" id="3.30.70.1450">
    <property type="entry name" value="Regulator of K+ conductance, C-terminal domain"/>
    <property type="match status" value="1"/>
</dbReference>
<dbReference type="Pfam" id="PF02254">
    <property type="entry name" value="TrkA_N"/>
    <property type="match status" value="1"/>
</dbReference>
<keyword evidence="10" id="KW-1185">Reference proteome</keyword>
<dbReference type="Gene3D" id="3.40.50.720">
    <property type="entry name" value="NAD(P)-binding Rossmann-like Domain"/>
    <property type="match status" value="1"/>
</dbReference>
<dbReference type="SUPFAM" id="SSF51735">
    <property type="entry name" value="NAD(P)-binding Rossmann-fold domains"/>
    <property type="match status" value="1"/>
</dbReference>
<evidence type="ECO:0000256" key="3">
    <source>
        <dbReference type="ARBA" id="ARBA00022538"/>
    </source>
</evidence>
<feature type="transmembrane region" description="Helical" evidence="6">
    <location>
        <begin position="76"/>
        <end position="97"/>
    </location>
</feature>
<keyword evidence="6" id="KW-0472">Membrane</keyword>
<dbReference type="PANTHER" id="PTHR43833:SF9">
    <property type="entry name" value="POTASSIUM CHANNEL PROTEIN YUGO-RELATED"/>
    <property type="match status" value="1"/>
</dbReference>
<name>A0A2A9CPW4_9ACTN</name>
<dbReference type="PRINTS" id="PR00335">
    <property type="entry name" value="KUPTAKETRKA"/>
</dbReference>
<protein>
    <recommendedName>
        <fullName evidence="2">Trk system potassium uptake protein TrkA</fullName>
    </recommendedName>
</protein>
<evidence type="ECO:0000259" key="8">
    <source>
        <dbReference type="PROSITE" id="PS51202"/>
    </source>
</evidence>
<sequence length="354" mass="37786">MWNLRVGQRRRAGSSSVAERPVLGWVLAVLALALIGSFGYMILEGWSFFDALYMAVTTMTTVGFREVHELSWSGRLWTMLMALSSIGVIFGTVGVVAENVMADVASGRRRAKRMDRMIGKLSGHYVVCGYGRVGSMVARELVEDGNQVVVIDVGEDSLRRAEADDYLVVHGDGASEAVLRQAGVERAKGLVSAIDSDAHNVYVTLSARALNPELFIVARAGAENVISKLLQAGADRAVSPYVMAGRRIVNLALRPAVVEFIDAALTRQSLAFGMEEVLAAPDGQLVGKAIGELRGEGVLTMAILREGGLYEATPPDGRVVEAGELLIVSGVSEALDRLGQIAPVGRSSASRTGW</sequence>
<keyword evidence="6" id="KW-0812">Transmembrane</keyword>
<accession>A0A2A9CPW4</accession>
<keyword evidence="9" id="KW-0813">Transport</keyword>
<dbReference type="InterPro" id="IPR006037">
    <property type="entry name" value="RCK_C"/>
</dbReference>
<feature type="domain" description="RCK N-terminal" evidence="7">
    <location>
        <begin position="122"/>
        <end position="238"/>
    </location>
</feature>
<keyword evidence="9" id="KW-0407">Ion channel</keyword>
<evidence type="ECO:0000313" key="10">
    <source>
        <dbReference type="Proteomes" id="UP000226079"/>
    </source>
</evidence>
<evidence type="ECO:0000256" key="4">
    <source>
        <dbReference type="ARBA" id="ARBA00022958"/>
    </source>
</evidence>
<dbReference type="InterPro" id="IPR050721">
    <property type="entry name" value="Trk_Ktr_HKT_K-transport"/>
</dbReference>
<organism evidence="9 10">
    <name type="scientific">Propionicimonas paludicola</name>
    <dbReference type="NCBI Taxonomy" id="185243"/>
    <lineage>
        <taxon>Bacteria</taxon>
        <taxon>Bacillati</taxon>
        <taxon>Actinomycetota</taxon>
        <taxon>Actinomycetes</taxon>
        <taxon>Propionibacteriales</taxon>
        <taxon>Nocardioidaceae</taxon>
        <taxon>Propionicimonas</taxon>
    </lineage>
</organism>
<evidence type="ECO:0000313" key="9">
    <source>
        <dbReference type="EMBL" id="PFG16378.1"/>
    </source>
</evidence>
<dbReference type="InterPro" id="IPR003148">
    <property type="entry name" value="RCK_N"/>
</dbReference>
<dbReference type="Pfam" id="PF07885">
    <property type="entry name" value="Ion_trans_2"/>
    <property type="match status" value="1"/>
</dbReference>
<feature type="domain" description="RCK C-terminal" evidence="8">
    <location>
        <begin position="262"/>
        <end position="344"/>
    </location>
</feature>
<dbReference type="Gene3D" id="1.10.287.70">
    <property type="match status" value="1"/>
</dbReference>
<dbReference type="InterPro" id="IPR013099">
    <property type="entry name" value="K_chnl_dom"/>
</dbReference>
<keyword evidence="4" id="KW-0630">Potassium</keyword>
<dbReference type="InterPro" id="IPR006036">
    <property type="entry name" value="K_uptake_TrkA"/>
</dbReference>
<dbReference type="InterPro" id="IPR036721">
    <property type="entry name" value="RCK_C_sf"/>
</dbReference>
<feature type="transmembrane region" description="Helical" evidence="6">
    <location>
        <begin position="21"/>
        <end position="40"/>
    </location>
</feature>
<dbReference type="GO" id="GO:0015079">
    <property type="term" value="F:potassium ion transmembrane transporter activity"/>
    <property type="evidence" value="ECO:0007669"/>
    <property type="project" value="InterPro"/>
</dbReference>
<dbReference type="Proteomes" id="UP000226079">
    <property type="component" value="Unassembled WGS sequence"/>
</dbReference>
<gene>
    <name evidence="9" type="ORF">ATK74_0915</name>
</gene>
<keyword evidence="6" id="KW-1133">Transmembrane helix</keyword>
<dbReference type="PROSITE" id="PS51201">
    <property type="entry name" value="RCK_N"/>
    <property type="match status" value="1"/>
</dbReference>
<comment type="caution">
    <text evidence="9">The sequence shown here is derived from an EMBL/GenBank/DDBJ whole genome shotgun (WGS) entry which is preliminary data.</text>
</comment>
<dbReference type="AlphaFoldDB" id="A0A2A9CPW4"/>
<evidence type="ECO:0000259" key="7">
    <source>
        <dbReference type="PROSITE" id="PS51201"/>
    </source>
</evidence>
<dbReference type="PROSITE" id="PS51202">
    <property type="entry name" value="RCK_C"/>
    <property type="match status" value="1"/>
</dbReference>
<dbReference type="RefSeq" id="WP_098459925.1">
    <property type="nucleotide sequence ID" value="NZ_PDJC01000001.1"/>
</dbReference>
<comment type="subcellular location">
    <subcellularLocation>
        <location evidence="1">Cell membrane</location>
        <topology evidence="1">Multi-pass membrane protein</topology>
    </subcellularLocation>
</comment>
<keyword evidence="9" id="KW-0406">Ion transport</keyword>